<reference evidence="2 3" key="1">
    <citation type="submission" date="2015-09" db="EMBL/GenBank/DDBJ databases">
        <authorList>
            <consortium name="Pathogen Informatics"/>
        </authorList>
    </citation>
    <scope>NUCLEOTIDE SEQUENCE [LARGE SCALE GENOMIC DNA]</scope>
    <source>
        <strain evidence="2 3">2789STDY5608850</strain>
    </source>
</reference>
<sequence>MVTAVCAWCGKEIRTYPCKIKPHNFCSRECLAAFSNKSKNPEGYQSLKNYENMSAHMTALNQELNPSRMNFFTRAKVSMALRGKGEGKSYTKSFGVHTHRKVAELKLGRQLKPGEVVHHIDGNKRNNHPDNLMIFESQAEHARWHGEHKGGDAL</sequence>
<organism evidence="2 3">
    <name type="scientific">Hungatella hathewayi</name>
    <dbReference type="NCBI Taxonomy" id="154046"/>
    <lineage>
        <taxon>Bacteria</taxon>
        <taxon>Bacillati</taxon>
        <taxon>Bacillota</taxon>
        <taxon>Clostridia</taxon>
        <taxon>Lachnospirales</taxon>
        <taxon>Lachnospiraceae</taxon>
        <taxon>Hungatella</taxon>
    </lineage>
</organism>
<dbReference type="EMBL" id="CYZE01000016">
    <property type="protein sequence ID" value="CUP04641.1"/>
    <property type="molecule type" value="Genomic_DNA"/>
</dbReference>
<dbReference type="Gene3D" id="3.90.75.20">
    <property type="match status" value="1"/>
</dbReference>
<name>A0A174K1C7_9FIRM</name>
<dbReference type="AlphaFoldDB" id="A0A174K1C7"/>
<feature type="domain" description="HNH nuclease" evidence="1">
    <location>
        <begin position="97"/>
        <end position="136"/>
    </location>
</feature>
<dbReference type="Pfam" id="PF13392">
    <property type="entry name" value="HNH_3"/>
    <property type="match status" value="1"/>
</dbReference>
<dbReference type="SUPFAM" id="SSF54060">
    <property type="entry name" value="His-Me finger endonucleases"/>
    <property type="match status" value="1"/>
</dbReference>
<dbReference type="Proteomes" id="UP000095651">
    <property type="component" value="Unassembled WGS sequence"/>
</dbReference>
<evidence type="ECO:0000313" key="3">
    <source>
        <dbReference type="Proteomes" id="UP000095651"/>
    </source>
</evidence>
<proteinExistence type="predicted"/>
<evidence type="ECO:0000259" key="1">
    <source>
        <dbReference type="Pfam" id="PF13392"/>
    </source>
</evidence>
<protein>
    <submittedName>
        <fullName evidence="2">Zinc-binding phage-protein</fullName>
    </submittedName>
</protein>
<dbReference type="RefSeq" id="WP_055659005.1">
    <property type="nucleotide sequence ID" value="NZ_CABIXC010000016.1"/>
</dbReference>
<dbReference type="InterPro" id="IPR003615">
    <property type="entry name" value="HNH_nuc"/>
</dbReference>
<evidence type="ECO:0000313" key="2">
    <source>
        <dbReference type="EMBL" id="CUP04641.1"/>
    </source>
</evidence>
<gene>
    <name evidence="2" type="ORF">ERS852407_04812</name>
</gene>
<accession>A0A174K1C7</accession>
<dbReference type="InterPro" id="IPR044925">
    <property type="entry name" value="His-Me_finger_sf"/>
</dbReference>